<dbReference type="Proteomes" id="UP000651112">
    <property type="component" value="Unassembled WGS sequence"/>
</dbReference>
<gene>
    <name evidence="1" type="ORF">H8B21_06825</name>
</gene>
<sequence>MKLQKSYIATLLGLSIAATGYGQQDLIHQVPEQASFVVVINNQAIVNHSSFEKINEVLQKLGAFDDMGSQEVQIQSINDLDLSYDRSAYVYKTDTDSSYYTGILLPLKSGHQIGTNLFSKLSPLPTSQGYERRVSTDGKTQVAWNENSVLILTGDARRYYFDNDSVAQRYGIDLPTYDKANTWLDYPYDVVPDTVNVEDIADAAADAAYTITDTVGTAWQAYDFEADTAYLVDTIPDNLNADFPPPALETEEPLVYSDYPVYDTYSDSTYLKEMARNAKNDSLRNAAFASWLAQDFDRYLRPAKNATIHKFLNKFDRKNTLVHFWSKNMMSLYSQSIPSYYMPAMQYDFVGQMEKLAYAYQDIVLDLVQDKHTLKLQGSFDLDEEMERMIKPIYKNKMNRKFARYIPENHIGYMSLNFSSEAYLKNFPLMIEQLYGSSMYFSFGEVADIVATALEITLDEKAIAKVMGGDHLLFINEMKKVQKEYIDYQYDENTFDYKEIKKTKDDYIPTFLWMFTSEDQRIYRKILKLGESKEKVTQTDGIYRITDKPSDEVIYALFKDNIVFVSNDEEQLSAIRTNRFQTSRDRHIKKQIFSNTMTAVTHLAEIPETINKLGIPVIKRWDHLVNNLSEYGDVTITAQGNKKGRITGEMAIDFPQQETNALQYLLQELLKTIER</sequence>
<dbReference type="EMBL" id="JACNYL010000002">
    <property type="protein sequence ID" value="MBD1421284.1"/>
    <property type="molecule type" value="Genomic_DNA"/>
</dbReference>
<evidence type="ECO:0008006" key="3">
    <source>
        <dbReference type="Google" id="ProtNLM"/>
    </source>
</evidence>
<proteinExistence type="predicted"/>
<protein>
    <recommendedName>
        <fullName evidence="3">DUF4836 family protein</fullName>
    </recommendedName>
</protein>
<name>A0ABR7XQ32_9SPHI</name>
<reference evidence="1 2" key="1">
    <citation type="submission" date="2020-08" db="EMBL/GenBank/DDBJ databases">
        <title>Sphingobacterium sp. DN00404 isolated from aquaculture water.</title>
        <authorList>
            <person name="Zhang M."/>
        </authorList>
    </citation>
    <scope>NUCLEOTIDE SEQUENCE [LARGE SCALE GENOMIC DNA]</scope>
    <source>
        <strain evidence="1 2">KCTC 42746</strain>
    </source>
</reference>
<dbReference type="RefSeq" id="WP_190313066.1">
    <property type="nucleotide sequence ID" value="NZ_JACNYL010000002.1"/>
</dbReference>
<keyword evidence="2" id="KW-1185">Reference proteome</keyword>
<evidence type="ECO:0000313" key="1">
    <source>
        <dbReference type="EMBL" id="MBD1421284.1"/>
    </source>
</evidence>
<organism evidence="1 2">
    <name type="scientific">Sphingobacterium chuzhouense</name>
    <dbReference type="NCBI Taxonomy" id="1742264"/>
    <lineage>
        <taxon>Bacteria</taxon>
        <taxon>Pseudomonadati</taxon>
        <taxon>Bacteroidota</taxon>
        <taxon>Sphingobacteriia</taxon>
        <taxon>Sphingobacteriales</taxon>
        <taxon>Sphingobacteriaceae</taxon>
        <taxon>Sphingobacterium</taxon>
    </lineage>
</organism>
<evidence type="ECO:0000313" key="2">
    <source>
        <dbReference type="Proteomes" id="UP000651112"/>
    </source>
</evidence>
<comment type="caution">
    <text evidence="1">The sequence shown here is derived from an EMBL/GenBank/DDBJ whole genome shotgun (WGS) entry which is preliminary data.</text>
</comment>
<accession>A0ABR7XQ32</accession>